<evidence type="ECO:0000313" key="2">
    <source>
        <dbReference type="Proteomes" id="UP000707451"/>
    </source>
</evidence>
<accession>A0A9P8C020</accession>
<dbReference type="SUPFAM" id="SSF52047">
    <property type="entry name" value="RNI-like"/>
    <property type="match status" value="1"/>
</dbReference>
<organism evidence="1 2">
    <name type="scientific">Linnemannia hyalina</name>
    <dbReference type="NCBI Taxonomy" id="64524"/>
    <lineage>
        <taxon>Eukaryota</taxon>
        <taxon>Fungi</taxon>
        <taxon>Fungi incertae sedis</taxon>
        <taxon>Mucoromycota</taxon>
        <taxon>Mortierellomycotina</taxon>
        <taxon>Mortierellomycetes</taxon>
        <taxon>Mortierellales</taxon>
        <taxon>Mortierellaceae</taxon>
        <taxon>Linnemannia</taxon>
    </lineage>
</organism>
<keyword evidence="2" id="KW-1185">Reference proteome</keyword>
<comment type="caution">
    <text evidence="1">The sequence shown here is derived from an EMBL/GenBank/DDBJ whole genome shotgun (WGS) entry which is preliminary data.</text>
</comment>
<dbReference type="AlphaFoldDB" id="A0A9P8C020"/>
<dbReference type="Proteomes" id="UP000707451">
    <property type="component" value="Unassembled WGS sequence"/>
</dbReference>
<gene>
    <name evidence="1" type="ORF">KI688_000708</name>
</gene>
<reference evidence="1" key="1">
    <citation type="submission" date="2021-06" db="EMBL/GenBank/DDBJ databases">
        <title>Genome Sequence of Mortierella hyaline Strain SCG-10, a Cold-Adapted, Nitrate-Reducing Fungus Isolated from Soil in Minnesota, USA.</title>
        <authorList>
            <person name="Aldossari N."/>
        </authorList>
    </citation>
    <scope>NUCLEOTIDE SEQUENCE</scope>
    <source>
        <strain evidence="1">SCG-10</strain>
    </source>
</reference>
<proteinExistence type="predicted"/>
<evidence type="ECO:0000313" key="1">
    <source>
        <dbReference type="EMBL" id="KAG9072927.1"/>
    </source>
</evidence>
<dbReference type="EMBL" id="JAHRHY010000001">
    <property type="protein sequence ID" value="KAG9072927.1"/>
    <property type="molecule type" value="Genomic_DNA"/>
</dbReference>
<dbReference type="Gene3D" id="3.80.10.10">
    <property type="entry name" value="Ribonuclease Inhibitor"/>
    <property type="match status" value="1"/>
</dbReference>
<protein>
    <recommendedName>
        <fullName evidence="3">F-box domain-containing protein</fullName>
    </recommendedName>
</protein>
<dbReference type="InterPro" id="IPR032675">
    <property type="entry name" value="LRR_dom_sf"/>
</dbReference>
<sequence length="276" mass="32485">MVAPQTGMVRQQNVMLQEQAASKERAERMLQEQADSKIREEQVLKKQQETIDRLIVNQHRVDAILVQNYELHHCEKAAHIRNLLDRPLRELVLTLSSNNYDFNALPLPTTLASLKITMKHWATVDITQILAICPALETLHFLCTRVITFGGPLTEQGKKALPDRLRLRSLVLEQPELRQAWIEDLLAITPNLEELQLITFSWDVHNGWEWSRFRDHLETLSLLLKRFHHSIEWDSAPDEEYQKEDFAICPQAQELTIMTHHFTWWIVKTLWYWPVF</sequence>
<name>A0A9P8C020_9FUNG</name>
<evidence type="ECO:0008006" key="3">
    <source>
        <dbReference type="Google" id="ProtNLM"/>
    </source>
</evidence>